<organism evidence="2 3">
    <name type="scientific">Plectosphaerella plurivora</name>
    <dbReference type="NCBI Taxonomy" id="936078"/>
    <lineage>
        <taxon>Eukaryota</taxon>
        <taxon>Fungi</taxon>
        <taxon>Dikarya</taxon>
        <taxon>Ascomycota</taxon>
        <taxon>Pezizomycotina</taxon>
        <taxon>Sordariomycetes</taxon>
        <taxon>Hypocreomycetidae</taxon>
        <taxon>Glomerellales</taxon>
        <taxon>Plectosphaerellaceae</taxon>
        <taxon>Plectosphaerella</taxon>
    </lineage>
</organism>
<dbReference type="AlphaFoldDB" id="A0A9P9A4S6"/>
<name>A0A9P9A4S6_9PEZI</name>
<sequence>MDALKKAAEKVTGGSSANSQVNTQQAGGQPAAGGQDYGDKAFAAGIKKSGYNISPQNQEKVTDAGRGAFEKATGKNVPDKFSN</sequence>
<comment type="caution">
    <text evidence="2">The sequence shown here is derived from an EMBL/GenBank/DDBJ whole genome shotgun (WGS) entry which is preliminary data.</text>
</comment>
<reference evidence="2" key="1">
    <citation type="journal article" date="2021" name="Nat. Commun.">
        <title>Genetic determinants of endophytism in the Arabidopsis root mycobiome.</title>
        <authorList>
            <person name="Mesny F."/>
            <person name="Miyauchi S."/>
            <person name="Thiergart T."/>
            <person name="Pickel B."/>
            <person name="Atanasova L."/>
            <person name="Karlsson M."/>
            <person name="Huettel B."/>
            <person name="Barry K.W."/>
            <person name="Haridas S."/>
            <person name="Chen C."/>
            <person name="Bauer D."/>
            <person name="Andreopoulos W."/>
            <person name="Pangilinan J."/>
            <person name="LaButti K."/>
            <person name="Riley R."/>
            <person name="Lipzen A."/>
            <person name="Clum A."/>
            <person name="Drula E."/>
            <person name="Henrissat B."/>
            <person name="Kohler A."/>
            <person name="Grigoriev I.V."/>
            <person name="Martin F.M."/>
            <person name="Hacquard S."/>
        </authorList>
    </citation>
    <scope>NUCLEOTIDE SEQUENCE</scope>
    <source>
        <strain evidence="2">MPI-SDFR-AT-0117</strain>
    </source>
</reference>
<accession>A0A9P9A4S6</accession>
<dbReference type="Proteomes" id="UP000770015">
    <property type="component" value="Unassembled WGS sequence"/>
</dbReference>
<dbReference type="OrthoDB" id="3050608at2759"/>
<feature type="compositionally biased region" description="Low complexity" evidence="1">
    <location>
        <begin position="24"/>
        <end position="34"/>
    </location>
</feature>
<protein>
    <submittedName>
        <fullName evidence="2">Uncharacterized protein</fullName>
    </submittedName>
</protein>
<feature type="compositionally biased region" description="Basic and acidic residues" evidence="1">
    <location>
        <begin position="60"/>
        <end position="73"/>
    </location>
</feature>
<keyword evidence="3" id="KW-1185">Reference proteome</keyword>
<proteinExistence type="predicted"/>
<evidence type="ECO:0000256" key="1">
    <source>
        <dbReference type="SAM" id="MobiDB-lite"/>
    </source>
</evidence>
<gene>
    <name evidence="2" type="ORF">F5X68DRAFT_44549</name>
</gene>
<dbReference type="EMBL" id="JAGSXJ010000029">
    <property type="protein sequence ID" value="KAH6670942.1"/>
    <property type="molecule type" value="Genomic_DNA"/>
</dbReference>
<evidence type="ECO:0000313" key="2">
    <source>
        <dbReference type="EMBL" id="KAH6670942.1"/>
    </source>
</evidence>
<feature type="compositionally biased region" description="Polar residues" evidence="1">
    <location>
        <begin position="13"/>
        <end position="23"/>
    </location>
</feature>
<feature type="region of interest" description="Disordered" evidence="1">
    <location>
        <begin position="1"/>
        <end position="83"/>
    </location>
</feature>
<evidence type="ECO:0000313" key="3">
    <source>
        <dbReference type="Proteomes" id="UP000770015"/>
    </source>
</evidence>